<keyword evidence="3" id="KW-0378">Hydrolase</keyword>
<keyword evidence="1" id="KW-1133">Transmembrane helix</keyword>
<protein>
    <submittedName>
        <fullName evidence="3">HNH endonuclease</fullName>
    </submittedName>
</protein>
<dbReference type="Proteomes" id="UP000594681">
    <property type="component" value="Chromosome"/>
</dbReference>
<evidence type="ECO:0000313" key="3">
    <source>
        <dbReference type="EMBL" id="QPK79961.1"/>
    </source>
</evidence>
<accession>A0A7T0KGF7</accession>
<dbReference type="EMBL" id="CP064954">
    <property type="protein sequence ID" value="QPK79961.1"/>
    <property type="molecule type" value="Genomic_DNA"/>
</dbReference>
<proteinExistence type="predicted"/>
<dbReference type="AlphaFoldDB" id="A0A7T0KGF7"/>
<dbReference type="GO" id="GO:0004519">
    <property type="term" value="F:endonuclease activity"/>
    <property type="evidence" value="ECO:0007669"/>
    <property type="project" value="UniProtKB-KW"/>
</dbReference>
<dbReference type="RefSeq" id="WP_165009011.1">
    <property type="nucleotide sequence ID" value="NZ_CP064954.1"/>
</dbReference>
<dbReference type="PANTHER" id="PTHR24094">
    <property type="entry name" value="SECRETED PROTEIN"/>
    <property type="match status" value="1"/>
</dbReference>
<evidence type="ECO:0000259" key="2">
    <source>
        <dbReference type="Pfam" id="PF07510"/>
    </source>
</evidence>
<gene>
    <name evidence="3" type="ORF">G7Y31_04515</name>
</gene>
<keyword evidence="3" id="KW-0540">Nuclease</keyword>
<reference evidence="3 4" key="1">
    <citation type="submission" date="2020-11" db="EMBL/GenBank/DDBJ databases">
        <title>Corynebacterium sp. ZJ-599.</title>
        <authorList>
            <person name="Zhou J."/>
        </authorList>
    </citation>
    <scope>NUCLEOTIDE SEQUENCE [LARGE SCALE GENOMIC DNA]</scope>
    <source>
        <strain evidence="3 4">ZJ-599</strain>
    </source>
</reference>
<organism evidence="3 4">
    <name type="scientific">Corynebacterium lizhenjunii</name>
    <dbReference type="NCBI Taxonomy" id="2709394"/>
    <lineage>
        <taxon>Bacteria</taxon>
        <taxon>Bacillati</taxon>
        <taxon>Actinomycetota</taxon>
        <taxon>Actinomycetes</taxon>
        <taxon>Mycobacteriales</taxon>
        <taxon>Corynebacteriaceae</taxon>
        <taxon>Corynebacterium</taxon>
    </lineage>
</organism>
<keyword evidence="1" id="KW-0472">Membrane</keyword>
<dbReference type="PANTHER" id="PTHR24094:SF15">
    <property type="entry name" value="AMP-DEPENDENT SYNTHETASE_LIGASE DOMAIN-CONTAINING PROTEIN-RELATED"/>
    <property type="match status" value="1"/>
</dbReference>
<keyword evidence="3" id="KW-0255">Endonuclease</keyword>
<feature type="transmembrane region" description="Helical" evidence="1">
    <location>
        <begin position="21"/>
        <end position="40"/>
    </location>
</feature>
<name>A0A7T0KGF7_9CORY</name>
<keyword evidence="4" id="KW-1185">Reference proteome</keyword>
<dbReference type="Pfam" id="PF07510">
    <property type="entry name" value="GmrSD_C"/>
    <property type="match status" value="1"/>
</dbReference>
<evidence type="ECO:0000256" key="1">
    <source>
        <dbReference type="SAM" id="Phobius"/>
    </source>
</evidence>
<dbReference type="KEGG" id="cliz:G7Y31_04515"/>
<dbReference type="InterPro" id="IPR011089">
    <property type="entry name" value="GmrSD_C"/>
</dbReference>
<evidence type="ECO:0000313" key="4">
    <source>
        <dbReference type="Proteomes" id="UP000594681"/>
    </source>
</evidence>
<feature type="domain" description="GmrSD restriction endonucleases C-terminal" evidence="2">
    <location>
        <begin position="142"/>
        <end position="188"/>
    </location>
</feature>
<sequence>MSPSRLPSRRPSQARRRQISVHPIHAAVVVLSVASVWLLLPQLRAPQPLDPGLPPPAELFAQIAEGPPRLKDHTYKRTEFGSGWGPARLPGQEACTAREAALLAQAPHSPPTPGSCERPAEIFDPYSGTTLHLEDLPRPPEADHVLPLSAAWDLGASQWSTQLRVEFANDPLNLVVTSREANQAKSDQLPSQWMPPQRHTHCWYSQRLGAVAYKYSLALPAEDLARMRASCRYFRLRDYIARLGG</sequence>
<keyword evidence="1" id="KW-0812">Transmembrane</keyword>